<keyword evidence="1" id="KW-0732">Signal</keyword>
<organism evidence="2 3">
    <name type="scientific">Pseudogymnoascus verrucosus</name>
    <dbReference type="NCBI Taxonomy" id="342668"/>
    <lineage>
        <taxon>Eukaryota</taxon>
        <taxon>Fungi</taxon>
        <taxon>Dikarya</taxon>
        <taxon>Ascomycota</taxon>
        <taxon>Pezizomycotina</taxon>
        <taxon>Leotiomycetes</taxon>
        <taxon>Thelebolales</taxon>
        <taxon>Thelebolaceae</taxon>
        <taxon>Pseudogymnoascus</taxon>
    </lineage>
</organism>
<name>A0A1B8GED9_9PEZI</name>
<feature type="chain" id="PRO_5008608484" description="SH3b domain-containing protein" evidence="1">
    <location>
        <begin position="21"/>
        <end position="133"/>
    </location>
</feature>
<feature type="signal peptide" evidence="1">
    <location>
        <begin position="1"/>
        <end position="20"/>
    </location>
</feature>
<dbReference type="GeneID" id="28840363"/>
<protein>
    <recommendedName>
        <fullName evidence="4">SH3b domain-containing protein</fullName>
    </recommendedName>
</protein>
<gene>
    <name evidence="2" type="ORF">VE01_06977</name>
</gene>
<reference evidence="3" key="2">
    <citation type="journal article" date="2018" name="Nat. Commun.">
        <title>Extreme sensitivity to ultraviolet light in the fungal pathogen causing white-nose syndrome of bats.</title>
        <authorList>
            <person name="Palmer J.M."/>
            <person name="Drees K.P."/>
            <person name="Foster J.T."/>
            <person name="Lindner D.L."/>
        </authorList>
    </citation>
    <scope>NUCLEOTIDE SEQUENCE [LARGE SCALE GENOMIC DNA]</scope>
    <source>
        <strain evidence="3">UAMH 10579</strain>
    </source>
</reference>
<dbReference type="RefSeq" id="XP_018127932.1">
    <property type="nucleotide sequence ID" value="XM_018276414.2"/>
</dbReference>
<proteinExistence type="predicted"/>
<accession>A0A1B8GED9</accession>
<reference evidence="2 3" key="1">
    <citation type="submission" date="2016-03" db="EMBL/GenBank/DDBJ databases">
        <title>Comparative genomics of Pseudogymnoascus destructans, the fungus causing white-nose syndrome of bats.</title>
        <authorList>
            <person name="Palmer J.M."/>
            <person name="Drees K.P."/>
            <person name="Foster J.T."/>
            <person name="Lindner D.L."/>
        </authorList>
    </citation>
    <scope>NUCLEOTIDE SEQUENCE [LARGE SCALE GENOMIC DNA]</scope>
    <source>
        <strain evidence="2 3">UAMH 10579</strain>
    </source>
</reference>
<evidence type="ECO:0000256" key="1">
    <source>
        <dbReference type="SAM" id="SignalP"/>
    </source>
</evidence>
<dbReference type="AlphaFoldDB" id="A0A1B8GED9"/>
<dbReference type="Gene3D" id="2.30.30.40">
    <property type="entry name" value="SH3 Domains"/>
    <property type="match status" value="1"/>
</dbReference>
<evidence type="ECO:0000313" key="3">
    <source>
        <dbReference type="Proteomes" id="UP000091956"/>
    </source>
</evidence>
<dbReference type="EMBL" id="KV460246">
    <property type="protein sequence ID" value="OBT94199.1"/>
    <property type="molecule type" value="Genomic_DNA"/>
</dbReference>
<dbReference type="Proteomes" id="UP000091956">
    <property type="component" value="Unassembled WGS sequence"/>
</dbReference>
<keyword evidence="3" id="KW-1185">Reference proteome</keyword>
<evidence type="ECO:0008006" key="4">
    <source>
        <dbReference type="Google" id="ProtNLM"/>
    </source>
</evidence>
<dbReference type="OrthoDB" id="2251794at2759"/>
<evidence type="ECO:0000313" key="2">
    <source>
        <dbReference type="EMBL" id="OBT94199.1"/>
    </source>
</evidence>
<sequence>MQISLSTATALLLLPLGILASPAPVPVAEDVAVPDDLELEARDANPGELFKRNVLCKITGSSATVNCRSGPGTGYSVIATVKKGSYYSFGCYKTGTCVSGNCTWDRIFWDGKSCYVSGYYTDSACSASALGKC</sequence>